<evidence type="ECO:0000313" key="1">
    <source>
        <dbReference type="EMBL" id="EYC06448.1"/>
    </source>
</evidence>
<dbReference type="EMBL" id="JARK01001412">
    <property type="protein sequence ID" value="EYC06448.1"/>
    <property type="molecule type" value="Genomic_DNA"/>
</dbReference>
<evidence type="ECO:0000313" key="2">
    <source>
        <dbReference type="Proteomes" id="UP000024635"/>
    </source>
</evidence>
<dbReference type="Proteomes" id="UP000024635">
    <property type="component" value="Unassembled WGS sequence"/>
</dbReference>
<dbReference type="PANTHER" id="PTHR33939">
    <property type="entry name" value="PROTEIN CBG22215"/>
    <property type="match status" value="1"/>
</dbReference>
<sequence>MASKQGWNDTNISRFPSAATIQEYPCGKTSGTSRGKRGIVMGALKEYLIPQCSRVLISGDRHVHDDYHHDMDSVVFEEWLRTSIPLVHSFANSRHVTVIMDNASYHSRVLEEGKLNMT</sequence>
<comment type="caution">
    <text evidence="1">The sequence shown here is derived from an EMBL/GenBank/DDBJ whole genome shotgun (WGS) entry which is preliminary data.</text>
</comment>
<dbReference type="Gene3D" id="3.30.420.10">
    <property type="entry name" value="Ribonuclease H-like superfamily/Ribonuclease H"/>
    <property type="match status" value="1"/>
</dbReference>
<dbReference type="OrthoDB" id="5874348at2759"/>
<reference evidence="2" key="1">
    <citation type="journal article" date="2015" name="Nat. Genet.">
        <title>The genome and transcriptome of the zoonotic hookworm Ancylostoma ceylanicum identify infection-specific gene families.</title>
        <authorList>
            <person name="Schwarz E.M."/>
            <person name="Hu Y."/>
            <person name="Antoshechkin I."/>
            <person name="Miller M.M."/>
            <person name="Sternberg P.W."/>
            <person name="Aroian R.V."/>
        </authorList>
    </citation>
    <scope>NUCLEOTIDE SEQUENCE</scope>
    <source>
        <strain evidence="2">HY135</strain>
    </source>
</reference>
<accession>A0A016TVQ1</accession>
<protein>
    <recommendedName>
        <fullName evidence="3">Tc1-like transposase DDE domain-containing protein</fullName>
    </recommendedName>
</protein>
<dbReference type="InterPro" id="IPR036397">
    <property type="entry name" value="RNaseH_sf"/>
</dbReference>
<dbReference type="AlphaFoldDB" id="A0A016TVQ1"/>
<name>A0A016TVQ1_9BILA</name>
<dbReference type="GO" id="GO:0003676">
    <property type="term" value="F:nucleic acid binding"/>
    <property type="evidence" value="ECO:0007669"/>
    <property type="project" value="InterPro"/>
</dbReference>
<proteinExistence type="predicted"/>
<organism evidence="1 2">
    <name type="scientific">Ancylostoma ceylanicum</name>
    <dbReference type="NCBI Taxonomy" id="53326"/>
    <lineage>
        <taxon>Eukaryota</taxon>
        <taxon>Metazoa</taxon>
        <taxon>Ecdysozoa</taxon>
        <taxon>Nematoda</taxon>
        <taxon>Chromadorea</taxon>
        <taxon>Rhabditida</taxon>
        <taxon>Rhabditina</taxon>
        <taxon>Rhabditomorpha</taxon>
        <taxon>Strongyloidea</taxon>
        <taxon>Ancylostomatidae</taxon>
        <taxon>Ancylostomatinae</taxon>
        <taxon>Ancylostoma</taxon>
    </lineage>
</organism>
<keyword evidence="2" id="KW-1185">Reference proteome</keyword>
<dbReference type="PANTHER" id="PTHR33939:SF1">
    <property type="entry name" value="DUF4371 DOMAIN-CONTAINING PROTEIN"/>
    <property type="match status" value="1"/>
</dbReference>
<evidence type="ECO:0008006" key="3">
    <source>
        <dbReference type="Google" id="ProtNLM"/>
    </source>
</evidence>
<gene>
    <name evidence="1" type="primary">Acey_s0076.g1070</name>
    <name evidence="1" type="ORF">Y032_0076g1070</name>
</gene>